<proteinExistence type="predicted"/>
<dbReference type="AlphaFoldDB" id="A0AAD4R8I5"/>
<keyword evidence="1" id="KW-0675">Receptor</keyword>
<gene>
    <name evidence="1" type="ORF">DdX_06964</name>
</gene>
<evidence type="ECO:0000313" key="2">
    <source>
        <dbReference type="Proteomes" id="UP001201812"/>
    </source>
</evidence>
<dbReference type="EMBL" id="JAKKPZ010000009">
    <property type="protein sequence ID" value="KAI1717227.1"/>
    <property type="molecule type" value="Genomic_DNA"/>
</dbReference>
<evidence type="ECO:0000313" key="1">
    <source>
        <dbReference type="EMBL" id="KAI1717227.1"/>
    </source>
</evidence>
<comment type="caution">
    <text evidence="1">The sequence shown here is derived from an EMBL/GenBank/DDBJ whole genome shotgun (WGS) entry which is preliminary data.</text>
</comment>
<accession>A0AAD4R8I5</accession>
<reference evidence="1" key="1">
    <citation type="submission" date="2022-01" db="EMBL/GenBank/DDBJ databases">
        <title>Genome Sequence Resource for Two Populations of Ditylenchus destructor, the Migratory Endoparasitic Phytonematode.</title>
        <authorList>
            <person name="Zhang H."/>
            <person name="Lin R."/>
            <person name="Xie B."/>
        </authorList>
    </citation>
    <scope>NUCLEOTIDE SEQUENCE</scope>
    <source>
        <strain evidence="1">BazhouSP</strain>
    </source>
</reference>
<keyword evidence="2" id="KW-1185">Reference proteome</keyword>
<dbReference type="PANTHER" id="PTHR37433:SF15">
    <property type="entry name" value="PROTEIN CBG04492"/>
    <property type="match status" value="1"/>
</dbReference>
<dbReference type="Proteomes" id="UP001201812">
    <property type="component" value="Unassembled WGS sequence"/>
</dbReference>
<name>A0AAD4R8I5_9BILA</name>
<dbReference type="PANTHER" id="PTHR37433">
    <property type="entry name" value="PROTEIN CBG25136-RELATED"/>
    <property type="match status" value="1"/>
</dbReference>
<sequence length="475" mass="52718">MRTFLIPFPVTATSVHGHPLRVKVRFLADFSHLLRISIFLSRAIKRLLSPIVDSAFIITFTLFILPHSVTSSRPIFECHSCLTSCQTSPNGQLDAETCDCTSDVANATENVGTCQAENCFTKIEFFPDELIAVIQKGCVNGLNKGVHGCHYAGQVESVHCYCSGHLCNNKEDMNSFAPQPLPTLECCECSQPGGDFCPGDACLRTCTGNYCLVDFDSVEQGCGMGLPRLQNFLRIPNYLENLQGETTCARYQASDSTVIHGCVCTRPNGMCNQLNKTRHYQLEHVVHRRVDNGNYCYSLHERGNETFDEKVFRKSDSCLGHYCFVSVTTSELVIEVKNASAADQTLTENTLNVVSHAVSYRGVARPRHEILAGCLKVDDDNKVTPGCTIEYSSDGEVLSRHCICDSHMCNYFDLINGTDFTKSSTEEENAEHSAMEVFHDDTELGSGTVGQFCSLYRYTFSLVALLFLYTQLMLT</sequence>
<organism evidence="1 2">
    <name type="scientific">Ditylenchus destructor</name>
    <dbReference type="NCBI Taxonomy" id="166010"/>
    <lineage>
        <taxon>Eukaryota</taxon>
        <taxon>Metazoa</taxon>
        <taxon>Ecdysozoa</taxon>
        <taxon>Nematoda</taxon>
        <taxon>Chromadorea</taxon>
        <taxon>Rhabditida</taxon>
        <taxon>Tylenchina</taxon>
        <taxon>Tylenchomorpha</taxon>
        <taxon>Sphaerularioidea</taxon>
        <taxon>Anguinidae</taxon>
        <taxon>Anguininae</taxon>
        <taxon>Ditylenchus</taxon>
    </lineage>
</organism>
<protein>
    <submittedName>
        <fullName evidence="1">Activin types I and II receptor domain protein</fullName>
    </submittedName>
</protein>